<keyword evidence="1" id="KW-0732">Signal</keyword>
<comment type="caution">
    <text evidence="2">The sequence shown here is derived from an EMBL/GenBank/DDBJ whole genome shotgun (WGS) entry which is preliminary data.</text>
</comment>
<sequence length="220" mass="25834">MYRCILFTLTLFSGLEAFALDYSLDRLILGFRAKFQQKCVHIGGENALLDLQVAASKLVDCTPINYNSPETICTNQRQKSYRCYLGFFDKLEPCLEIQEKYMKNLFLRTHVAIFDKICKNPKMFLRTRNQIESARCDKPLEVIVQNYLQNCLPRLRIVQNLYKHDDVITEEDLCQDISTMRHCKFMNVKQYCAEYYVVKHILDIVFDSYLDSCAIDMAKK</sequence>
<feature type="chain" id="PRO_5042916076" evidence="1">
    <location>
        <begin position="18"/>
        <end position="220"/>
    </location>
</feature>
<name>A0AAN7Q2Q9_9COLE</name>
<evidence type="ECO:0000313" key="3">
    <source>
        <dbReference type="Proteomes" id="UP001353858"/>
    </source>
</evidence>
<evidence type="ECO:0000256" key="1">
    <source>
        <dbReference type="SAM" id="SignalP"/>
    </source>
</evidence>
<gene>
    <name evidence="2" type="ORF">RN001_000210</name>
</gene>
<proteinExistence type="predicted"/>
<feature type="signal peptide" evidence="1">
    <location>
        <begin position="1"/>
        <end position="17"/>
    </location>
</feature>
<accession>A0AAN7Q2Q9</accession>
<keyword evidence="3" id="KW-1185">Reference proteome</keyword>
<protein>
    <submittedName>
        <fullName evidence="2">Uncharacterized protein</fullName>
    </submittedName>
</protein>
<dbReference type="Proteomes" id="UP001353858">
    <property type="component" value="Unassembled WGS sequence"/>
</dbReference>
<evidence type="ECO:0000313" key="2">
    <source>
        <dbReference type="EMBL" id="KAK4883939.1"/>
    </source>
</evidence>
<reference evidence="3" key="1">
    <citation type="submission" date="2023-01" db="EMBL/GenBank/DDBJ databases">
        <title>Key to firefly adult light organ development and bioluminescence: homeobox transcription factors regulate luciferase expression and transportation to peroxisome.</title>
        <authorList>
            <person name="Fu X."/>
        </authorList>
    </citation>
    <scope>NUCLEOTIDE SEQUENCE [LARGE SCALE GENOMIC DNA]</scope>
</reference>
<dbReference type="EMBL" id="JARPUR010000001">
    <property type="protein sequence ID" value="KAK4883939.1"/>
    <property type="molecule type" value="Genomic_DNA"/>
</dbReference>
<dbReference type="AlphaFoldDB" id="A0AAN7Q2Q9"/>
<organism evidence="2 3">
    <name type="scientific">Aquatica leii</name>
    <dbReference type="NCBI Taxonomy" id="1421715"/>
    <lineage>
        <taxon>Eukaryota</taxon>
        <taxon>Metazoa</taxon>
        <taxon>Ecdysozoa</taxon>
        <taxon>Arthropoda</taxon>
        <taxon>Hexapoda</taxon>
        <taxon>Insecta</taxon>
        <taxon>Pterygota</taxon>
        <taxon>Neoptera</taxon>
        <taxon>Endopterygota</taxon>
        <taxon>Coleoptera</taxon>
        <taxon>Polyphaga</taxon>
        <taxon>Elateriformia</taxon>
        <taxon>Elateroidea</taxon>
        <taxon>Lampyridae</taxon>
        <taxon>Luciolinae</taxon>
        <taxon>Aquatica</taxon>
    </lineage>
</organism>